<dbReference type="EMBL" id="WTYI01000001">
    <property type="protein sequence ID" value="MXO95036.1"/>
    <property type="molecule type" value="Genomic_DNA"/>
</dbReference>
<dbReference type="AlphaFoldDB" id="A0A6I4TGZ1"/>
<keyword evidence="3" id="KW-1185">Reference proteome</keyword>
<feature type="signal peptide" evidence="1">
    <location>
        <begin position="1"/>
        <end position="19"/>
    </location>
</feature>
<protein>
    <submittedName>
        <fullName evidence="2">Uncharacterized protein</fullName>
    </submittedName>
</protein>
<comment type="caution">
    <text evidence="2">The sequence shown here is derived from an EMBL/GenBank/DDBJ whole genome shotgun (WGS) entry which is preliminary data.</text>
</comment>
<name>A0A6I4TGZ1_9SPHN</name>
<evidence type="ECO:0000313" key="3">
    <source>
        <dbReference type="Proteomes" id="UP000432727"/>
    </source>
</evidence>
<sequence length="140" mass="15071">MRKLILVASAAILAGCSQAAEEEVVDEPAEETAMMDESGIAADGQPTPGMYRVTSSDGNVYDEDLRTDGTYTQSLNGEVVETGRWEQKSPSQYCYTADEAYVDDDTPAEQQCNTEQIGEDGVWTSTNAAGETAVVERVES</sequence>
<dbReference type="RefSeq" id="WP_160594378.1">
    <property type="nucleotide sequence ID" value="NZ_WTYI01000001.1"/>
</dbReference>
<organism evidence="2 3">
    <name type="scientific">Qipengyuania aquimaris</name>
    <dbReference type="NCBI Taxonomy" id="255984"/>
    <lineage>
        <taxon>Bacteria</taxon>
        <taxon>Pseudomonadati</taxon>
        <taxon>Pseudomonadota</taxon>
        <taxon>Alphaproteobacteria</taxon>
        <taxon>Sphingomonadales</taxon>
        <taxon>Erythrobacteraceae</taxon>
        <taxon>Qipengyuania</taxon>
    </lineage>
</organism>
<evidence type="ECO:0000313" key="2">
    <source>
        <dbReference type="EMBL" id="MXO95036.1"/>
    </source>
</evidence>
<keyword evidence="1" id="KW-0732">Signal</keyword>
<proteinExistence type="predicted"/>
<feature type="chain" id="PRO_5026345827" evidence="1">
    <location>
        <begin position="20"/>
        <end position="140"/>
    </location>
</feature>
<gene>
    <name evidence="2" type="ORF">GRI34_01220</name>
</gene>
<accession>A0A6I4TGZ1</accession>
<evidence type="ECO:0000256" key="1">
    <source>
        <dbReference type="SAM" id="SignalP"/>
    </source>
</evidence>
<reference evidence="2 3" key="1">
    <citation type="submission" date="2019-12" db="EMBL/GenBank/DDBJ databases">
        <title>Genomic-based taxomic classification of the family Erythrobacteraceae.</title>
        <authorList>
            <person name="Xu L."/>
        </authorList>
    </citation>
    <scope>NUCLEOTIDE SEQUENCE [LARGE SCALE GENOMIC DNA]</scope>
    <source>
        <strain evidence="2 3">JCM 12189</strain>
    </source>
</reference>
<dbReference type="OrthoDB" id="7408034at2"/>
<dbReference type="PROSITE" id="PS51257">
    <property type="entry name" value="PROKAR_LIPOPROTEIN"/>
    <property type="match status" value="1"/>
</dbReference>
<dbReference type="Proteomes" id="UP000432727">
    <property type="component" value="Unassembled WGS sequence"/>
</dbReference>